<dbReference type="InterPro" id="IPR002711">
    <property type="entry name" value="HNH"/>
</dbReference>
<keyword evidence="1" id="KW-0540">Nuclease</keyword>
<accession>A0A2S0WD87</accession>
<keyword evidence="1" id="KW-0255">Endonuclease</keyword>
<dbReference type="KEGG" id="clia:C3E79_03850"/>
<sequence>MMEKDQVKRYFRTQRPGDARAELAQRKRDIDFELYSPWADPTYIVDDFELEVTGIQEATGESKATVEKAIFAYRRLADLPWLRAIQESTRLLDVKRLVAIDNVVAELGPELSAEVLGTIDEYLAAMFTPKKADQPLVAPRALTRRLHRFIAKLDERVGFNQRKRDERDKPAGKFTLYEFSGAKRSGLTVECDNATSALMAEYRRQVAREHKLTEAEAAQLILTGGVHGQPRVTIFGYAPVTPSGEVVPGASVFFPGHGWTDAAGTAALDELTEGNPPRVVNLDAVAAHAIDGYVPSANMRAYAVARDGVCLWPGCQRPAEKCQLDHRVPYDEGGATTPSNLYSLCATHHNLKTDRRAYYVPDPVTGDVVWLFGDGTYALAEPEGFIGEQLNQRNPRWNINLDARRRERDRVTTFYARGHKILDEFDATGNRAACESALDALEAEFKMRFPFEIPPEMYYEHPWNPEEGGEPLADYEARIARLIASDPFGR</sequence>
<reference evidence="2" key="1">
    <citation type="submission" date="2018-01" db="EMBL/GenBank/DDBJ databases">
        <authorList>
            <person name="Li J."/>
        </authorList>
    </citation>
    <scope>NUCLEOTIDE SEQUENCE [LARGE SCALE GENOMIC DNA]</scope>
    <source>
        <strain evidence="2">2184</strain>
    </source>
</reference>
<dbReference type="InterPro" id="IPR003615">
    <property type="entry name" value="HNH_nuc"/>
</dbReference>
<dbReference type="SMART" id="SM00507">
    <property type="entry name" value="HNHc"/>
    <property type="match status" value="1"/>
</dbReference>
<name>A0A2S0WD87_9CORY</name>
<keyword evidence="2" id="KW-1185">Reference proteome</keyword>
<dbReference type="Pfam" id="PF01844">
    <property type="entry name" value="HNH"/>
    <property type="match status" value="1"/>
</dbReference>
<dbReference type="AlphaFoldDB" id="A0A2S0WD87"/>
<dbReference type="CDD" id="cd00085">
    <property type="entry name" value="HNHc"/>
    <property type="match status" value="1"/>
</dbReference>
<protein>
    <submittedName>
        <fullName evidence="1">HNH endonuclease</fullName>
    </submittedName>
</protein>
<keyword evidence="1" id="KW-0378">Hydrolase</keyword>
<organism evidence="1 2">
    <name type="scientific">Corynebacterium liangguodongii</name>
    <dbReference type="NCBI Taxonomy" id="2079535"/>
    <lineage>
        <taxon>Bacteria</taxon>
        <taxon>Bacillati</taxon>
        <taxon>Actinomycetota</taxon>
        <taxon>Actinomycetes</taxon>
        <taxon>Mycobacteriales</taxon>
        <taxon>Corynebacteriaceae</taxon>
        <taxon>Corynebacterium</taxon>
    </lineage>
</organism>
<dbReference type="GO" id="GO:0008270">
    <property type="term" value="F:zinc ion binding"/>
    <property type="evidence" value="ECO:0007669"/>
    <property type="project" value="InterPro"/>
</dbReference>
<dbReference type="GO" id="GO:0004519">
    <property type="term" value="F:endonuclease activity"/>
    <property type="evidence" value="ECO:0007669"/>
    <property type="project" value="UniProtKB-KW"/>
</dbReference>
<dbReference type="EMBL" id="CP026948">
    <property type="protein sequence ID" value="AWB83726.1"/>
    <property type="molecule type" value="Genomic_DNA"/>
</dbReference>
<evidence type="ECO:0000313" key="1">
    <source>
        <dbReference type="EMBL" id="AWB83726.1"/>
    </source>
</evidence>
<dbReference type="GO" id="GO:0003676">
    <property type="term" value="F:nucleic acid binding"/>
    <property type="evidence" value="ECO:0007669"/>
    <property type="project" value="InterPro"/>
</dbReference>
<evidence type="ECO:0000313" key="2">
    <source>
        <dbReference type="Proteomes" id="UP000244754"/>
    </source>
</evidence>
<dbReference type="Proteomes" id="UP000244754">
    <property type="component" value="Chromosome"/>
</dbReference>
<gene>
    <name evidence="1" type="ORF">C3E79_03850</name>
</gene>
<dbReference type="Gene3D" id="1.10.30.50">
    <property type="match status" value="1"/>
</dbReference>
<dbReference type="OrthoDB" id="4413566at2"/>
<proteinExistence type="predicted"/>